<dbReference type="GO" id="GO:0022625">
    <property type="term" value="C:cytosolic large ribosomal subunit"/>
    <property type="evidence" value="ECO:0007669"/>
    <property type="project" value="TreeGrafter"/>
</dbReference>
<comment type="similarity">
    <text evidence="1 7 8">Belongs to the universal ribosomal protein uL22 family.</text>
</comment>
<keyword evidence="2 7" id="KW-0699">rRNA-binding</keyword>
<evidence type="ECO:0000256" key="1">
    <source>
        <dbReference type="ARBA" id="ARBA00009451"/>
    </source>
</evidence>
<comment type="subunit">
    <text evidence="7 9">Part of the 50S ribosomal subunit.</text>
</comment>
<gene>
    <name evidence="7" type="primary">rplV</name>
    <name evidence="11" type="ORF">HNQ40_002837</name>
</gene>
<evidence type="ECO:0000256" key="8">
    <source>
        <dbReference type="RuleBase" id="RU004005"/>
    </source>
</evidence>
<evidence type="ECO:0000256" key="5">
    <source>
        <dbReference type="ARBA" id="ARBA00023274"/>
    </source>
</evidence>
<evidence type="ECO:0000256" key="6">
    <source>
        <dbReference type="ARBA" id="ARBA00035207"/>
    </source>
</evidence>
<name>A0A7X0HA91_9BACT</name>
<keyword evidence="12" id="KW-1185">Reference proteome</keyword>
<keyword evidence="5 7" id="KW-0687">Ribonucleoprotein</keyword>
<accession>A0A7X0HA91</accession>
<dbReference type="GO" id="GO:0006412">
    <property type="term" value="P:translation"/>
    <property type="evidence" value="ECO:0007669"/>
    <property type="project" value="UniProtKB-UniRule"/>
</dbReference>
<sequence length="109" mass="12077">MPYTNVHRMARISPQKVRLVVDQIRGKSYADALTTLELSKLRAAVLVKNALVAAYNNADQAEANTRSLKVSEARVDAGPTIKRFQPKDRGRAHPILKRTSHITVSVDEA</sequence>
<evidence type="ECO:0000256" key="7">
    <source>
        <dbReference type="HAMAP-Rule" id="MF_01331"/>
    </source>
</evidence>
<dbReference type="SUPFAM" id="SSF54843">
    <property type="entry name" value="Ribosomal protein L22"/>
    <property type="match status" value="1"/>
</dbReference>
<dbReference type="Gene3D" id="3.90.470.10">
    <property type="entry name" value="Ribosomal protein L22/L17"/>
    <property type="match status" value="1"/>
</dbReference>
<dbReference type="InterPro" id="IPR001063">
    <property type="entry name" value="Ribosomal_uL22"/>
</dbReference>
<evidence type="ECO:0000313" key="12">
    <source>
        <dbReference type="Proteomes" id="UP000541810"/>
    </source>
</evidence>
<dbReference type="Proteomes" id="UP000541810">
    <property type="component" value="Unassembled WGS sequence"/>
</dbReference>
<organism evidence="11 12">
    <name type="scientific">Algisphaera agarilytica</name>
    <dbReference type="NCBI Taxonomy" id="1385975"/>
    <lineage>
        <taxon>Bacteria</taxon>
        <taxon>Pseudomonadati</taxon>
        <taxon>Planctomycetota</taxon>
        <taxon>Phycisphaerae</taxon>
        <taxon>Phycisphaerales</taxon>
        <taxon>Phycisphaeraceae</taxon>
        <taxon>Algisphaera</taxon>
    </lineage>
</organism>
<dbReference type="InterPro" id="IPR005727">
    <property type="entry name" value="Ribosomal_uL22_bac/chlpt-type"/>
</dbReference>
<dbReference type="GO" id="GO:0003735">
    <property type="term" value="F:structural constituent of ribosome"/>
    <property type="evidence" value="ECO:0007669"/>
    <property type="project" value="InterPro"/>
</dbReference>
<dbReference type="RefSeq" id="WP_184678528.1">
    <property type="nucleotide sequence ID" value="NZ_JACHGY010000001.1"/>
</dbReference>
<dbReference type="HAMAP" id="MF_01331_B">
    <property type="entry name" value="Ribosomal_uL22_B"/>
    <property type="match status" value="1"/>
</dbReference>
<dbReference type="CDD" id="cd00336">
    <property type="entry name" value="Ribosomal_L22"/>
    <property type="match status" value="1"/>
</dbReference>
<dbReference type="GO" id="GO:0019843">
    <property type="term" value="F:rRNA binding"/>
    <property type="evidence" value="ECO:0007669"/>
    <property type="project" value="UniProtKB-UniRule"/>
</dbReference>
<reference evidence="11 12" key="1">
    <citation type="submission" date="2020-08" db="EMBL/GenBank/DDBJ databases">
        <title>Genomic Encyclopedia of Type Strains, Phase IV (KMG-IV): sequencing the most valuable type-strain genomes for metagenomic binning, comparative biology and taxonomic classification.</title>
        <authorList>
            <person name="Goeker M."/>
        </authorList>
    </citation>
    <scope>NUCLEOTIDE SEQUENCE [LARGE SCALE GENOMIC DNA]</scope>
    <source>
        <strain evidence="11 12">DSM 103725</strain>
    </source>
</reference>
<comment type="function">
    <text evidence="7">The globular domain of the protein is located near the polypeptide exit tunnel on the outside of the subunit, while an extended beta-hairpin is found that lines the wall of the exit tunnel in the center of the 70S ribosome.</text>
</comment>
<evidence type="ECO:0000256" key="2">
    <source>
        <dbReference type="ARBA" id="ARBA00022730"/>
    </source>
</evidence>
<dbReference type="Pfam" id="PF00237">
    <property type="entry name" value="Ribosomal_L22"/>
    <property type="match status" value="1"/>
</dbReference>
<evidence type="ECO:0000256" key="10">
    <source>
        <dbReference type="RuleBase" id="RU004008"/>
    </source>
</evidence>
<dbReference type="PANTHER" id="PTHR13501:SF8">
    <property type="entry name" value="LARGE RIBOSOMAL SUBUNIT PROTEIN UL22M"/>
    <property type="match status" value="1"/>
</dbReference>
<dbReference type="NCBIfam" id="TIGR01044">
    <property type="entry name" value="rplV_bact"/>
    <property type="match status" value="1"/>
</dbReference>
<dbReference type="PANTHER" id="PTHR13501">
    <property type="entry name" value="CHLOROPLAST 50S RIBOSOMAL PROTEIN L22-RELATED"/>
    <property type="match status" value="1"/>
</dbReference>
<dbReference type="InterPro" id="IPR036394">
    <property type="entry name" value="Ribosomal_uL22_sf"/>
</dbReference>
<evidence type="ECO:0000256" key="9">
    <source>
        <dbReference type="RuleBase" id="RU004006"/>
    </source>
</evidence>
<evidence type="ECO:0000256" key="4">
    <source>
        <dbReference type="ARBA" id="ARBA00022980"/>
    </source>
</evidence>
<keyword evidence="4 7" id="KW-0689">Ribosomal protein</keyword>
<evidence type="ECO:0000313" key="11">
    <source>
        <dbReference type="EMBL" id="MBB6431031.1"/>
    </source>
</evidence>
<protein>
    <recommendedName>
        <fullName evidence="6 7">Large ribosomal subunit protein uL22</fullName>
    </recommendedName>
</protein>
<comment type="caution">
    <text evidence="11">The sequence shown here is derived from an EMBL/GenBank/DDBJ whole genome shotgun (WGS) entry which is preliminary data.</text>
</comment>
<dbReference type="AlphaFoldDB" id="A0A7X0HA91"/>
<dbReference type="InterPro" id="IPR047867">
    <property type="entry name" value="Ribosomal_uL22_bac/org-type"/>
</dbReference>
<comment type="function">
    <text evidence="7 10">This protein binds specifically to 23S rRNA; its binding is stimulated by other ribosomal proteins, e.g., L4, L17, and L20. It is important during the early stages of 50S assembly. It makes multiple contacts with different domains of the 23S rRNA in the assembled 50S subunit and ribosome.</text>
</comment>
<proteinExistence type="inferred from homology"/>
<dbReference type="EMBL" id="JACHGY010000001">
    <property type="protein sequence ID" value="MBB6431031.1"/>
    <property type="molecule type" value="Genomic_DNA"/>
</dbReference>
<keyword evidence="3 7" id="KW-0694">RNA-binding</keyword>
<evidence type="ECO:0000256" key="3">
    <source>
        <dbReference type="ARBA" id="ARBA00022884"/>
    </source>
</evidence>